<dbReference type="InterPro" id="IPR006016">
    <property type="entry name" value="UspA"/>
</dbReference>
<dbReference type="InterPro" id="IPR006015">
    <property type="entry name" value="Universal_stress_UspA"/>
</dbReference>
<keyword evidence="2" id="KW-0963">Cytoplasm</keyword>
<evidence type="ECO:0000259" key="3">
    <source>
        <dbReference type="Pfam" id="PF00582"/>
    </source>
</evidence>
<name>A0A388SD77_9BURK</name>
<dbReference type="EMBL" id="BGZJ01000001">
    <property type="protein sequence ID" value="GBO93429.1"/>
    <property type="molecule type" value="Genomic_DNA"/>
</dbReference>
<evidence type="ECO:0000313" key="5">
    <source>
        <dbReference type="Proteomes" id="UP000266091"/>
    </source>
</evidence>
<dbReference type="PANTHER" id="PTHR46268:SF6">
    <property type="entry name" value="UNIVERSAL STRESS PROTEIN UP12"/>
    <property type="match status" value="1"/>
</dbReference>
<proteinExistence type="inferred from homology"/>
<comment type="subcellular location">
    <subcellularLocation>
        <location evidence="2">Cytoplasm</location>
    </subcellularLocation>
</comment>
<dbReference type="RefSeq" id="WP_116269810.1">
    <property type="nucleotide sequence ID" value="NZ_BGZJ01000001.1"/>
</dbReference>
<dbReference type="SUPFAM" id="SSF52402">
    <property type="entry name" value="Adenine nucleotide alpha hydrolases-like"/>
    <property type="match status" value="1"/>
</dbReference>
<dbReference type="PANTHER" id="PTHR46268">
    <property type="entry name" value="STRESS RESPONSE PROTEIN NHAX"/>
    <property type="match status" value="1"/>
</dbReference>
<dbReference type="InterPro" id="IPR014729">
    <property type="entry name" value="Rossmann-like_a/b/a_fold"/>
</dbReference>
<evidence type="ECO:0000313" key="4">
    <source>
        <dbReference type="EMBL" id="GBO93429.1"/>
    </source>
</evidence>
<dbReference type="CDD" id="cd00293">
    <property type="entry name" value="USP-like"/>
    <property type="match status" value="1"/>
</dbReference>
<comment type="similarity">
    <text evidence="1 2">Belongs to the universal stress protein A family.</text>
</comment>
<sequence>MFNKILVTTDGSELALKGVRGAAQLAGQLKAELIVVTVEEPYSYSNVTAYRPESFEQYKDRVKAETEERLESARKAVDAEGIKAETVAVNGSNPADGIVQFCNERKCDLIVIASHGRSGLSAVLLGSVARKVLTEASVPVLVYR</sequence>
<dbReference type="PIRSF" id="PIRSF006276">
    <property type="entry name" value="UspA"/>
    <property type="match status" value="1"/>
</dbReference>
<comment type="caution">
    <text evidence="4">The sequence shown here is derived from an EMBL/GenBank/DDBJ whole genome shotgun (WGS) entry which is preliminary data.</text>
</comment>
<dbReference type="Gene3D" id="3.40.50.620">
    <property type="entry name" value="HUPs"/>
    <property type="match status" value="1"/>
</dbReference>
<reference evidence="4 5" key="1">
    <citation type="journal article" date="2018" name="Int. J. Syst. Evol. Microbiol.">
        <title>Mesosutterella multiformis gen. nov., sp. nov., a member of the family Sutterellaceae and Sutterella megalosphaeroides sp. nov., isolated from human faeces.</title>
        <authorList>
            <person name="Sakamoto M."/>
            <person name="Ikeyama N."/>
            <person name="Kunihiro T."/>
            <person name="Iino T."/>
            <person name="Yuki M."/>
            <person name="Ohkuma M."/>
        </authorList>
    </citation>
    <scope>NUCLEOTIDE SEQUENCE [LARGE SCALE GENOMIC DNA]</scope>
    <source>
        <strain evidence="4 5">4NBBH2</strain>
    </source>
</reference>
<dbReference type="PRINTS" id="PR01438">
    <property type="entry name" value="UNVRSLSTRESS"/>
</dbReference>
<gene>
    <name evidence="4" type="ORF">MESMUL_07830</name>
</gene>
<dbReference type="Proteomes" id="UP000266091">
    <property type="component" value="Unassembled WGS sequence"/>
</dbReference>
<dbReference type="AlphaFoldDB" id="A0A388SD77"/>
<evidence type="ECO:0000256" key="1">
    <source>
        <dbReference type="ARBA" id="ARBA00008791"/>
    </source>
</evidence>
<protein>
    <recommendedName>
        <fullName evidence="2">Universal stress protein</fullName>
    </recommendedName>
</protein>
<keyword evidence="5" id="KW-1185">Reference proteome</keyword>
<evidence type="ECO:0000256" key="2">
    <source>
        <dbReference type="PIRNR" id="PIRNR006276"/>
    </source>
</evidence>
<dbReference type="Pfam" id="PF00582">
    <property type="entry name" value="Usp"/>
    <property type="match status" value="1"/>
</dbReference>
<dbReference type="OrthoDB" id="5295044at2"/>
<dbReference type="GO" id="GO:0005737">
    <property type="term" value="C:cytoplasm"/>
    <property type="evidence" value="ECO:0007669"/>
    <property type="project" value="UniProtKB-SubCell"/>
</dbReference>
<feature type="domain" description="UspA" evidence="3">
    <location>
        <begin position="1"/>
        <end position="144"/>
    </location>
</feature>
<accession>A0A388SD77</accession>
<accession>A0A401LJS9</accession>
<organism evidence="4 5">
    <name type="scientific">Mesosutterella multiformis</name>
    <dbReference type="NCBI Taxonomy" id="2259133"/>
    <lineage>
        <taxon>Bacteria</taxon>
        <taxon>Pseudomonadati</taxon>
        <taxon>Pseudomonadota</taxon>
        <taxon>Betaproteobacteria</taxon>
        <taxon>Burkholderiales</taxon>
        <taxon>Sutterellaceae</taxon>
        <taxon>Mesosutterella</taxon>
    </lineage>
</organism>